<dbReference type="InterPro" id="IPR032675">
    <property type="entry name" value="LRR_dom_sf"/>
</dbReference>
<dbReference type="AlphaFoldDB" id="A0A8K0RC42"/>
<sequence length="294" mass="33428">MFERIEPLTLRVLKLDVTSGMGSLFKALASSFAQKEVSLRHLRINRLPKAEAEEVHESLLLFLTSFCGLKTIWIQCDDCSKISTDGIINHGETLKILFIVNGGVHRQDKTKCMVAGDLQQIATACPELQQLCLNLYEIDPDRNESDILGPQPGVTYVANDFEEALQAIASMPKLKVLRFTNPPNYRQTYFRPGELFRWFPRSLQSGTERMAYKARADGVMQYLREHGSNVHFLAFSPTEKLNKATSADKHGHVWPDYYYYAGRLTDVKGTDIAVARPLVHWKTEYPSVMVWKEA</sequence>
<organism evidence="1 2">
    <name type="scientific">Paraphoma chrysanthemicola</name>
    <dbReference type="NCBI Taxonomy" id="798071"/>
    <lineage>
        <taxon>Eukaryota</taxon>
        <taxon>Fungi</taxon>
        <taxon>Dikarya</taxon>
        <taxon>Ascomycota</taxon>
        <taxon>Pezizomycotina</taxon>
        <taxon>Dothideomycetes</taxon>
        <taxon>Pleosporomycetidae</taxon>
        <taxon>Pleosporales</taxon>
        <taxon>Pleosporineae</taxon>
        <taxon>Phaeosphaeriaceae</taxon>
        <taxon>Paraphoma</taxon>
    </lineage>
</organism>
<dbReference type="Proteomes" id="UP000813461">
    <property type="component" value="Unassembled WGS sequence"/>
</dbReference>
<dbReference type="Gene3D" id="3.80.10.10">
    <property type="entry name" value="Ribonuclease Inhibitor"/>
    <property type="match status" value="1"/>
</dbReference>
<reference evidence="1" key="1">
    <citation type="journal article" date="2021" name="Nat. Commun.">
        <title>Genetic determinants of endophytism in the Arabidopsis root mycobiome.</title>
        <authorList>
            <person name="Mesny F."/>
            <person name="Miyauchi S."/>
            <person name="Thiergart T."/>
            <person name="Pickel B."/>
            <person name="Atanasova L."/>
            <person name="Karlsson M."/>
            <person name="Huettel B."/>
            <person name="Barry K.W."/>
            <person name="Haridas S."/>
            <person name="Chen C."/>
            <person name="Bauer D."/>
            <person name="Andreopoulos W."/>
            <person name="Pangilinan J."/>
            <person name="LaButti K."/>
            <person name="Riley R."/>
            <person name="Lipzen A."/>
            <person name="Clum A."/>
            <person name="Drula E."/>
            <person name="Henrissat B."/>
            <person name="Kohler A."/>
            <person name="Grigoriev I.V."/>
            <person name="Martin F.M."/>
            <person name="Hacquard S."/>
        </authorList>
    </citation>
    <scope>NUCLEOTIDE SEQUENCE</scope>
    <source>
        <strain evidence="1">MPI-SDFR-AT-0120</strain>
    </source>
</reference>
<dbReference type="EMBL" id="JAGMVJ010000006">
    <property type="protein sequence ID" value="KAH7089490.1"/>
    <property type="molecule type" value="Genomic_DNA"/>
</dbReference>
<name>A0A8K0RC42_9PLEO</name>
<accession>A0A8K0RC42</accession>
<keyword evidence="2" id="KW-1185">Reference proteome</keyword>
<evidence type="ECO:0000313" key="2">
    <source>
        <dbReference type="Proteomes" id="UP000813461"/>
    </source>
</evidence>
<gene>
    <name evidence="1" type="ORF">FB567DRAFT_559025</name>
</gene>
<protein>
    <submittedName>
        <fullName evidence="1">Uncharacterized protein</fullName>
    </submittedName>
</protein>
<proteinExistence type="predicted"/>
<comment type="caution">
    <text evidence="1">The sequence shown here is derived from an EMBL/GenBank/DDBJ whole genome shotgun (WGS) entry which is preliminary data.</text>
</comment>
<evidence type="ECO:0000313" key="1">
    <source>
        <dbReference type="EMBL" id="KAH7089490.1"/>
    </source>
</evidence>
<dbReference type="OrthoDB" id="3682270at2759"/>